<dbReference type="GO" id="GO:0000155">
    <property type="term" value="F:phosphorelay sensor kinase activity"/>
    <property type="evidence" value="ECO:0007669"/>
    <property type="project" value="InterPro"/>
</dbReference>
<evidence type="ECO:0000256" key="4">
    <source>
        <dbReference type="ARBA" id="ARBA00022475"/>
    </source>
</evidence>
<keyword evidence="11" id="KW-0067">ATP-binding</keyword>
<proteinExistence type="predicted"/>
<sequence length="627" mass="67254">MPFQSRYKSVNPHIYRAGGIVLTASIFLFDVLSPLEGAVAVLYVLSIFLVAHSGRRWEIVAMAVTCLVLTVLAYVISHGWPLRDAPALRALVSMAAVAIALTLALRNQAATQTLAAQAQLIDLSHDMIFVTDMNGVILFWNRAAQDTYGWSAPEAIGKRVDDLLQTVFPVDRANAQRTLLETGRWDGTTEHTTRGGAKLTLESRWALAHGPDDAILGIMETHTDVSERKAAHAALVQSERRFRRMFDATRMGVVQEDWSDVLAALDAAEGRELNADFVQNARRLVRITGVNPALQRIVGASSDGESAAHRTADDILAETDRSFAAALAAFARGDAFFEGETEVVASDGRLVPVLFTITFPTSADDGDSVLVFMLDVTDIRHAQDALQQAQAELAHAARVATLGELTASIAHEVNQPLMAIVTNGEAGMRWLHRDPPELGEVETSLGRVVAEGRRAAEIVKRIRAFLQKAPSQKVELDIATIVDDAALLVDRELARSGAQLIADVAPNLPGVLGDRVQLQQVLVNLLVNAMQAMDGQDGAQRVSIAARPGKNGTVEISVRDSGPGIAPEHVASLFEPFYTTKAEGMGMGLPICRTTVEAHGGTLTVNANPGLGAEFVITLPSTASGTT</sequence>
<dbReference type="InterPro" id="IPR035965">
    <property type="entry name" value="PAS-like_dom_sf"/>
</dbReference>
<comment type="catalytic activity">
    <reaction evidence="1">
        <text>ATP + protein L-histidine = ADP + protein N-phospho-L-histidine.</text>
        <dbReference type="EC" id="2.7.13.3"/>
    </reaction>
</comment>
<dbReference type="GO" id="GO:0006355">
    <property type="term" value="P:regulation of DNA-templated transcription"/>
    <property type="evidence" value="ECO:0007669"/>
    <property type="project" value="InterPro"/>
</dbReference>
<dbReference type="KEGG" id="yti:FNA67_08380"/>
<dbReference type="Pfam" id="PF02518">
    <property type="entry name" value="HATPase_c"/>
    <property type="match status" value="1"/>
</dbReference>
<evidence type="ECO:0000256" key="12">
    <source>
        <dbReference type="ARBA" id="ARBA00022989"/>
    </source>
</evidence>
<evidence type="ECO:0000256" key="16">
    <source>
        <dbReference type="ARBA" id="ARBA00073143"/>
    </source>
</evidence>
<dbReference type="InterPro" id="IPR000014">
    <property type="entry name" value="PAS"/>
</dbReference>
<dbReference type="OrthoDB" id="7568856at2"/>
<name>A0A5B9DMJ1_9HYPH</name>
<reference evidence="17 18" key="1">
    <citation type="journal article" date="2015" name="Int. J. Syst. Evol. Microbiol.">
        <title>Youhaiella tibetensis gen. nov., sp. nov., isolated from subsurface sediment.</title>
        <authorList>
            <person name="Wang Y.X."/>
            <person name="Huang F.Q."/>
            <person name="Nogi Y."/>
            <person name="Pang S.J."/>
            <person name="Wang P.K."/>
            <person name="Lv J."/>
        </authorList>
    </citation>
    <scope>NUCLEOTIDE SEQUENCE [LARGE SCALE GENOMIC DNA]</scope>
    <source>
        <strain evidence="18">fig4</strain>
    </source>
</reference>
<dbReference type="CDD" id="cd00082">
    <property type="entry name" value="HisKA"/>
    <property type="match status" value="1"/>
</dbReference>
<dbReference type="CDD" id="cd00130">
    <property type="entry name" value="PAS"/>
    <property type="match status" value="1"/>
</dbReference>
<protein>
    <recommendedName>
        <fullName evidence="16">C4-dicarboxylate transport sensor protein DctB</fullName>
        <ecNumber evidence="3">2.7.13.3</ecNumber>
    </recommendedName>
</protein>
<keyword evidence="4" id="KW-1003">Cell membrane</keyword>
<keyword evidence="6" id="KW-0597">Phosphoprotein</keyword>
<dbReference type="Proteomes" id="UP000321062">
    <property type="component" value="Chromosome"/>
</dbReference>
<evidence type="ECO:0000313" key="18">
    <source>
        <dbReference type="Proteomes" id="UP000321062"/>
    </source>
</evidence>
<evidence type="ECO:0000256" key="7">
    <source>
        <dbReference type="ARBA" id="ARBA00022679"/>
    </source>
</evidence>
<evidence type="ECO:0000256" key="5">
    <source>
        <dbReference type="ARBA" id="ARBA00022519"/>
    </source>
</evidence>
<dbReference type="SMART" id="SM00387">
    <property type="entry name" value="HATPase_c"/>
    <property type="match status" value="1"/>
</dbReference>
<dbReference type="PANTHER" id="PTHR43065:SF10">
    <property type="entry name" value="PEROXIDE STRESS-ACTIVATED HISTIDINE KINASE MAK3"/>
    <property type="match status" value="1"/>
</dbReference>
<comment type="subcellular location">
    <subcellularLocation>
        <location evidence="2">Cell inner membrane</location>
        <topology evidence="2">Multi-pass membrane protein</topology>
    </subcellularLocation>
</comment>
<keyword evidence="14" id="KW-0472">Membrane</keyword>
<keyword evidence="13" id="KW-0902">Two-component regulatory system</keyword>
<dbReference type="EC" id="2.7.13.3" evidence="3"/>
<dbReference type="SUPFAM" id="SSF55874">
    <property type="entry name" value="ATPase domain of HSP90 chaperone/DNA topoisomerase II/histidine kinase"/>
    <property type="match status" value="1"/>
</dbReference>
<organism evidence="17 18">
    <name type="scientific">Paradevosia tibetensis</name>
    <dbReference type="NCBI Taxonomy" id="1447062"/>
    <lineage>
        <taxon>Bacteria</taxon>
        <taxon>Pseudomonadati</taxon>
        <taxon>Pseudomonadota</taxon>
        <taxon>Alphaproteobacteria</taxon>
        <taxon>Hyphomicrobiales</taxon>
        <taxon>Devosiaceae</taxon>
        <taxon>Paradevosia</taxon>
    </lineage>
</organism>
<dbReference type="InterPro" id="IPR003594">
    <property type="entry name" value="HATPase_dom"/>
</dbReference>
<dbReference type="InterPro" id="IPR000700">
    <property type="entry name" value="PAS-assoc_C"/>
</dbReference>
<keyword evidence="18" id="KW-1185">Reference proteome</keyword>
<keyword evidence="5" id="KW-0997">Cell inner membrane</keyword>
<keyword evidence="8" id="KW-0812">Transmembrane</keyword>
<gene>
    <name evidence="17" type="ORF">FNA67_08380</name>
</gene>
<keyword evidence="12" id="KW-1133">Transmembrane helix</keyword>
<keyword evidence="10" id="KW-0418">Kinase</keyword>
<evidence type="ECO:0000256" key="11">
    <source>
        <dbReference type="ARBA" id="ARBA00022840"/>
    </source>
</evidence>
<dbReference type="SUPFAM" id="SSF55785">
    <property type="entry name" value="PYP-like sensor domain (PAS domain)"/>
    <property type="match status" value="2"/>
</dbReference>
<evidence type="ECO:0000256" key="13">
    <source>
        <dbReference type="ARBA" id="ARBA00023012"/>
    </source>
</evidence>
<dbReference type="InterPro" id="IPR003661">
    <property type="entry name" value="HisK_dim/P_dom"/>
</dbReference>
<dbReference type="SUPFAM" id="SSF47384">
    <property type="entry name" value="Homodimeric domain of signal transducing histidine kinase"/>
    <property type="match status" value="1"/>
</dbReference>
<dbReference type="InterPro" id="IPR004358">
    <property type="entry name" value="Sig_transdc_His_kin-like_C"/>
</dbReference>
<dbReference type="InterPro" id="IPR013767">
    <property type="entry name" value="PAS_fold"/>
</dbReference>
<dbReference type="SMART" id="SM00388">
    <property type="entry name" value="HisKA"/>
    <property type="match status" value="1"/>
</dbReference>
<keyword evidence="7" id="KW-0808">Transferase</keyword>
<evidence type="ECO:0000256" key="14">
    <source>
        <dbReference type="ARBA" id="ARBA00023136"/>
    </source>
</evidence>
<dbReference type="Gene3D" id="3.30.565.10">
    <property type="entry name" value="Histidine kinase-like ATPase, C-terminal domain"/>
    <property type="match status" value="1"/>
</dbReference>
<dbReference type="InterPro" id="IPR005467">
    <property type="entry name" value="His_kinase_dom"/>
</dbReference>
<dbReference type="PRINTS" id="PR00344">
    <property type="entry name" value="BCTRLSENSOR"/>
</dbReference>
<dbReference type="InterPro" id="IPR036890">
    <property type="entry name" value="HATPase_C_sf"/>
</dbReference>
<comment type="function">
    <text evidence="15">Member of the two-component regulatory system DctB/DctD involved in the transport of C4-dicarboxylates. DctB functions as a membrane-associated protein kinase that phosphorylates DctD in response to environmental signals.</text>
</comment>
<dbReference type="NCBIfam" id="TIGR00229">
    <property type="entry name" value="sensory_box"/>
    <property type="match status" value="1"/>
</dbReference>
<dbReference type="PROSITE" id="PS50113">
    <property type="entry name" value="PAC"/>
    <property type="match status" value="1"/>
</dbReference>
<dbReference type="Gene3D" id="3.30.450.20">
    <property type="entry name" value="PAS domain"/>
    <property type="match status" value="2"/>
</dbReference>
<dbReference type="EMBL" id="CP041690">
    <property type="protein sequence ID" value="QEE20192.1"/>
    <property type="molecule type" value="Genomic_DNA"/>
</dbReference>
<dbReference type="PROSITE" id="PS50112">
    <property type="entry name" value="PAS"/>
    <property type="match status" value="1"/>
</dbReference>
<dbReference type="FunFam" id="1.10.287.130:FF:000049">
    <property type="entry name" value="C4-dicarboxylate transport sensor protein DctB"/>
    <property type="match status" value="1"/>
</dbReference>
<evidence type="ECO:0000256" key="15">
    <source>
        <dbReference type="ARBA" id="ARBA00059004"/>
    </source>
</evidence>
<evidence type="ECO:0000256" key="6">
    <source>
        <dbReference type="ARBA" id="ARBA00022553"/>
    </source>
</evidence>
<evidence type="ECO:0000313" key="17">
    <source>
        <dbReference type="EMBL" id="QEE20192.1"/>
    </source>
</evidence>
<dbReference type="GO" id="GO:0005886">
    <property type="term" value="C:plasma membrane"/>
    <property type="evidence" value="ECO:0007669"/>
    <property type="project" value="UniProtKB-SubCell"/>
</dbReference>
<dbReference type="AlphaFoldDB" id="A0A5B9DMJ1"/>
<evidence type="ECO:0000256" key="10">
    <source>
        <dbReference type="ARBA" id="ARBA00022777"/>
    </source>
</evidence>
<evidence type="ECO:0000256" key="2">
    <source>
        <dbReference type="ARBA" id="ARBA00004429"/>
    </source>
</evidence>
<dbReference type="InterPro" id="IPR036097">
    <property type="entry name" value="HisK_dim/P_sf"/>
</dbReference>
<evidence type="ECO:0000256" key="3">
    <source>
        <dbReference type="ARBA" id="ARBA00012438"/>
    </source>
</evidence>
<accession>A0A5B9DMJ1</accession>
<evidence type="ECO:0000256" key="9">
    <source>
        <dbReference type="ARBA" id="ARBA00022741"/>
    </source>
</evidence>
<dbReference type="Gene3D" id="1.10.287.130">
    <property type="match status" value="1"/>
</dbReference>
<dbReference type="SMART" id="SM00091">
    <property type="entry name" value="PAS"/>
    <property type="match status" value="1"/>
</dbReference>
<dbReference type="RefSeq" id="WP_147655728.1">
    <property type="nucleotide sequence ID" value="NZ_BMFM01000001.1"/>
</dbReference>
<dbReference type="PROSITE" id="PS50109">
    <property type="entry name" value="HIS_KIN"/>
    <property type="match status" value="1"/>
</dbReference>
<dbReference type="PANTHER" id="PTHR43065">
    <property type="entry name" value="SENSOR HISTIDINE KINASE"/>
    <property type="match status" value="1"/>
</dbReference>
<dbReference type="GO" id="GO:0005524">
    <property type="term" value="F:ATP binding"/>
    <property type="evidence" value="ECO:0007669"/>
    <property type="project" value="UniProtKB-KW"/>
</dbReference>
<dbReference type="Pfam" id="PF13426">
    <property type="entry name" value="PAS_9"/>
    <property type="match status" value="1"/>
</dbReference>
<evidence type="ECO:0000256" key="8">
    <source>
        <dbReference type="ARBA" id="ARBA00022692"/>
    </source>
</evidence>
<dbReference type="Pfam" id="PF00512">
    <property type="entry name" value="HisKA"/>
    <property type="match status" value="1"/>
</dbReference>
<keyword evidence="9" id="KW-0547">Nucleotide-binding</keyword>
<dbReference type="Pfam" id="PF00989">
    <property type="entry name" value="PAS"/>
    <property type="match status" value="1"/>
</dbReference>
<evidence type="ECO:0000256" key="1">
    <source>
        <dbReference type="ARBA" id="ARBA00000085"/>
    </source>
</evidence>